<evidence type="ECO:0000256" key="4">
    <source>
        <dbReference type="ARBA" id="ARBA00023136"/>
    </source>
</evidence>
<dbReference type="GO" id="GO:0016020">
    <property type="term" value="C:membrane"/>
    <property type="evidence" value="ECO:0007669"/>
    <property type="project" value="UniProtKB-SubCell"/>
</dbReference>
<dbReference type="AlphaFoldDB" id="A0A9P6LV61"/>
<feature type="compositionally biased region" description="Polar residues" evidence="5">
    <location>
        <begin position="248"/>
        <end position="273"/>
    </location>
</feature>
<feature type="region of interest" description="Disordered" evidence="5">
    <location>
        <begin position="181"/>
        <end position="273"/>
    </location>
</feature>
<sequence length="290" mass="30093">MADRNTTATATPRRITTTIRAPGTASTAGPAKPASTHSTTTTRAARASHTGSSSIITGTGHAIASPVSSADSTGGSSGALLGGIAAGVVGLIAIVGLLFYKRRRRSATDASGKNKMGGKDQPMSNASLSTHGAISGPLSLAPDSGIAATPSHRPEAQFREQQQFPPGMRDELFAQPGATLNTTLSNKKDGGSTPEGPIGAQRPTTQSKDLAHGNLTPAPEYYLGKEDIDPRRDLRGLDTPETYIKKSQGASDSMQQSSSKDTPRSSCSSDNESVYMTLEQAQQAHNNKMM</sequence>
<keyword evidence="3 6" id="KW-1133">Transmembrane helix</keyword>
<comment type="subcellular location">
    <subcellularLocation>
        <location evidence="1">Membrane</location>
        <topology evidence="1">Single-pass membrane protein</topology>
    </subcellularLocation>
</comment>
<protein>
    <submittedName>
        <fullName evidence="7">Uncharacterized protein</fullName>
    </submittedName>
</protein>
<accession>A0A9P6LV61</accession>
<feature type="region of interest" description="Disordered" evidence="5">
    <location>
        <begin position="1"/>
        <end position="59"/>
    </location>
</feature>
<dbReference type="InterPro" id="IPR051694">
    <property type="entry name" value="Immunoregulatory_rcpt-like"/>
</dbReference>
<evidence type="ECO:0000313" key="7">
    <source>
        <dbReference type="EMBL" id="KAF9944251.1"/>
    </source>
</evidence>
<feature type="region of interest" description="Disordered" evidence="5">
    <location>
        <begin position="105"/>
        <end position="158"/>
    </location>
</feature>
<dbReference type="PANTHER" id="PTHR15549:SF33">
    <property type="entry name" value="MEMBRANE PROTEIN WSC4, PUTATIVE (AFU_ORTHOLOGUE AFUA_5G09020)-RELATED"/>
    <property type="match status" value="1"/>
</dbReference>
<dbReference type="Proteomes" id="UP000749646">
    <property type="component" value="Unassembled WGS sequence"/>
</dbReference>
<evidence type="ECO:0000256" key="3">
    <source>
        <dbReference type="ARBA" id="ARBA00022989"/>
    </source>
</evidence>
<dbReference type="GO" id="GO:0071944">
    <property type="term" value="C:cell periphery"/>
    <property type="evidence" value="ECO:0007669"/>
    <property type="project" value="UniProtKB-ARBA"/>
</dbReference>
<evidence type="ECO:0000256" key="6">
    <source>
        <dbReference type="SAM" id="Phobius"/>
    </source>
</evidence>
<reference evidence="7" key="1">
    <citation type="journal article" date="2020" name="Fungal Divers.">
        <title>Resolving the Mortierellaceae phylogeny through synthesis of multi-gene phylogenetics and phylogenomics.</title>
        <authorList>
            <person name="Vandepol N."/>
            <person name="Liber J."/>
            <person name="Desiro A."/>
            <person name="Na H."/>
            <person name="Kennedy M."/>
            <person name="Barry K."/>
            <person name="Grigoriev I.V."/>
            <person name="Miller A.N."/>
            <person name="O'Donnell K."/>
            <person name="Stajich J.E."/>
            <person name="Bonito G."/>
        </authorList>
    </citation>
    <scope>NUCLEOTIDE SEQUENCE</scope>
    <source>
        <strain evidence="7">MES-2147</strain>
    </source>
</reference>
<organism evidence="7 8">
    <name type="scientific">Modicella reniformis</name>
    <dbReference type="NCBI Taxonomy" id="1440133"/>
    <lineage>
        <taxon>Eukaryota</taxon>
        <taxon>Fungi</taxon>
        <taxon>Fungi incertae sedis</taxon>
        <taxon>Mucoromycota</taxon>
        <taxon>Mortierellomycotina</taxon>
        <taxon>Mortierellomycetes</taxon>
        <taxon>Mortierellales</taxon>
        <taxon>Mortierellaceae</taxon>
        <taxon>Modicella</taxon>
    </lineage>
</organism>
<proteinExistence type="predicted"/>
<dbReference type="EMBL" id="JAAAHW010008477">
    <property type="protein sequence ID" value="KAF9944251.1"/>
    <property type="molecule type" value="Genomic_DNA"/>
</dbReference>
<feature type="compositionally biased region" description="Basic and acidic residues" evidence="5">
    <location>
        <begin position="223"/>
        <end position="238"/>
    </location>
</feature>
<evidence type="ECO:0000256" key="2">
    <source>
        <dbReference type="ARBA" id="ARBA00022692"/>
    </source>
</evidence>
<feature type="compositionally biased region" description="Low complexity" evidence="5">
    <location>
        <begin position="34"/>
        <end position="59"/>
    </location>
</feature>
<keyword evidence="2 6" id="KW-0812">Transmembrane</keyword>
<keyword evidence="8" id="KW-1185">Reference proteome</keyword>
<comment type="caution">
    <text evidence="7">The sequence shown here is derived from an EMBL/GenBank/DDBJ whole genome shotgun (WGS) entry which is preliminary data.</text>
</comment>
<dbReference type="PANTHER" id="PTHR15549">
    <property type="entry name" value="PAIRED IMMUNOGLOBULIN-LIKE TYPE 2 RECEPTOR"/>
    <property type="match status" value="1"/>
</dbReference>
<evidence type="ECO:0000256" key="5">
    <source>
        <dbReference type="SAM" id="MobiDB-lite"/>
    </source>
</evidence>
<dbReference type="CDD" id="cd12087">
    <property type="entry name" value="TM_EGFR-like"/>
    <property type="match status" value="1"/>
</dbReference>
<feature type="compositionally biased region" description="Low complexity" evidence="5">
    <location>
        <begin position="1"/>
        <end position="25"/>
    </location>
</feature>
<evidence type="ECO:0000256" key="1">
    <source>
        <dbReference type="ARBA" id="ARBA00004167"/>
    </source>
</evidence>
<evidence type="ECO:0000313" key="8">
    <source>
        <dbReference type="Proteomes" id="UP000749646"/>
    </source>
</evidence>
<gene>
    <name evidence="7" type="ORF">BGZ65_012346</name>
</gene>
<keyword evidence="4 6" id="KW-0472">Membrane</keyword>
<name>A0A9P6LV61_9FUNG</name>
<feature type="compositionally biased region" description="Polar residues" evidence="5">
    <location>
        <begin position="122"/>
        <end position="132"/>
    </location>
</feature>
<dbReference type="OrthoDB" id="2447125at2759"/>
<feature type="transmembrane region" description="Helical" evidence="6">
    <location>
        <begin position="79"/>
        <end position="100"/>
    </location>
</feature>